<dbReference type="Pfam" id="PF15085">
    <property type="entry name" value="NPFF"/>
    <property type="match status" value="1"/>
</dbReference>
<dbReference type="PANTHER" id="PTHR15044:SF0">
    <property type="entry name" value="PRO-FMRFAMIDE-RELATED NEUROPEPTIDE FF"/>
    <property type="match status" value="1"/>
</dbReference>
<dbReference type="Proteomes" id="UP000694523">
    <property type="component" value="Unplaced"/>
</dbReference>
<sequence length="132" mass="14536">CARFEDLAPIGLLLISMDTAAVMTVLALVLAVTGSVRLCTSRGVLREETSCPTDHRRTQSTTLDERLLSMALKALLFGSQRDTRNSVLHQPQRFGRSNRGPLLSEEQIVSRDGEAVPGQIWSMAVPQRFGKK</sequence>
<proteinExistence type="predicted"/>
<dbReference type="Ensembl" id="ENSNMLT00000015359.1">
    <property type="protein sequence ID" value="ENSNMLP00000013658.1"/>
    <property type="gene ID" value="ENSNMLG00000009143.1"/>
</dbReference>
<keyword evidence="1" id="KW-1133">Transmembrane helix</keyword>
<keyword evidence="1" id="KW-0472">Membrane</keyword>
<accession>A0A8C6WKB9</accession>
<evidence type="ECO:0000313" key="3">
    <source>
        <dbReference type="Proteomes" id="UP000694523"/>
    </source>
</evidence>
<organism evidence="2 3">
    <name type="scientific">Neogobius melanostomus</name>
    <name type="common">round goby</name>
    <dbReference type="NCBI Taxonomy" id="47308"/>
    <lineage>
        <taxon>Eukaryota</taxon>
        <taxon>Metazoa</taxon>
        <taxon>Chordata</taxon>
        <taxon>Craniata</taxon>
        <taxon>Vertebrata</taxon>
        <taxon>Euteleostomi</taxon>
        <taxon>Actinopterygii</taxon>
        <taxon>Neopterygii</taxon>
        <taxon>Teleostei</taxon>
        <taxon>Neoteleostei</taxon>
        <taxon>Acanthomorphata</taxon>
        <taxon>Gobiaria</taxon>
        <taxon>Gobiiformes</taxon>
        <taxon>Gobioidei</taxon>
        <taxon>Gobiidae</taxon>
        <taxon>Benthophilinae</taxon>
        <taxon>Neogobiini</taxon>
        <taxon>Neogobius</taxon>
    </lineage>
</organism>
<keyword evidence="3" id="KW-1185">Reference proteome</keyword>
<dbReference type="GO" id="GO:0005184">
    <property type="term" value="F:neuropeptide hormone activity"/>
    <property type="evidence" value="ECO:0007669"/>
    <property type="project" value="InterPro"/>
</dbReference>
<evidence type="ECO:0000256" key="1">
    <source>
        <dbReference type="SAM" id="Phobius"/>
    </source>
</evidence>
<feature type="transmembrane region" description="Helical" evidence="1">
    <location>
        <begin position="12"/>
        <end position="32"/>
    </location>
</feature>
<name>A0A8C6WKB9_9GOBI</name>
<dbReference type="PANTHER" id="PTHR15044">
    <property type="entry name" value="NEUROPEPTIDE FF"/>
    <property type="match status" value="1"/>
</dbReference>
<dbReference type="InterPro" id="IPR008065">
    <property type="entry name" value="NPFF"/>
</dbReference>
<dbReference type="PRINTS" id="PR01682">
    <property type="entry name" value="FMRFAMIDEPEP"/>
</dbReference>
<reference evidence="2" key="1">
    <citation type="submission" date="2025-08" db="UniProtKB">
        <authorList>
            <consortium name="Ensembl"/>
        </authorList>
    </citation>
    <scope>IDENTIFICATION</scope>
</reference>
<protein>
    <submittedName>
        <fullName evidence="2">Uncharacterized protein</fullName>
    </submittedName>
</protein>
<keyword evidence="1" id="KW-0812">Transmembrane</keyword>
<evidence type="ECO:0000313" key="2">
    <source>
        <dbReference type="Ensembl" id="ENSNMLP00000013658.1"/>
    </source>
</evidence>
<dbReference type="AlphaFoldDB" id="A0A8C6WKB9"/>
<reference evidence="2" key="2">
    <citation type="submission" date="2025-09" db="UniProtKB">
        <authorList>
            <consortium name="Ensembl"/>
        </authorList>
    </citation>
    <scope>IDENTIFICATION</scope>
</reference>